<name>A0A356LIV4_9BURK</name>
<keyword evidence="2" id="KW-0560">Oxidoreductase</keyword>
<dbReference type="InterPro" id="IPR011008">
    <property type="entry name" value="Dimeric_a/b-barrel"/>
</dbReference>
<dbReference type="EMBL" id="DOEK01000030">
    <property type="protein sequence ID" value="HBP30779.1"/>
    <property type="molecule type" value="Genomic_DNA"/>
</dbReference>
<keyword evidence="2" id="KW-0503">Monooxygenase</keyword>
<sequence>MIKLSGQLICKTLEESESVRRFLPEHILLTINEPGCVAFEVKETADPLVWTVEELFADQKSFEAHQERTKKSSWGVETGSIQRQYEIQEVS</sequence>
<reference evidence="2 3" key="1">
    <citation type="journal article" date="2018" name="Nat. Biotechnol.">
        <title>A standardized bacterial taxonomy based on genome phylogeny substantially revises the tree of life.</title>
        <authorList>
            <person name="Parks D.H."/>
            <person name="Chuvochina M."/>
            <person name="Waite D.W."/>
            <person name="Rinke C."/>
            <person name="Skarshewski A."/>
            <person name="Chaumeil P.A."/>
            <person name="Hugenholtz P."/>
        </authorList>
    </citation>
    <scope>NUCLEOTIDE SEQUENCE [LARGE SCALE GENOMIC DNA]</scope>
    <source>
        <strain evidence="2">UBA10707</strain>
    </source>
</reference>
<proteinExistence type="predicted"/>
<evidence type="ECO:0000313" key="3">
    <source>
        <dbReference type="Proteomes" id="UP000264036"/>
    </source>
</evidence>
<organism evidence="2 3">
    <name type="scientific">Advenella kashmirensis</name>
    <dbReference type="NCBI Taxonomy" id="310575"/>
    <lineage>
        <taxon>Bacteria</taxon>
        <taxon>Pseudomonadati</taxon>
        <taxon>Pseudomonadota</taxon>
        <taxon>Betaproteobacteria</taxon>
        <taxon>Burkholderiales</taxon>
        <taxon>Alcaligenaceae</taxon>
    </lineage>
</organism>
<dbReference type="Proteomes" id="UP000264036">
    <property type="component" value="Unassembled WGS sequence"/>
</dbReference>
<dbReference type="AlphaFoldDB" id="A0A356LIV4"/>
<comment type="caution">
    <text evidence="2">The sequence shown here is derived from an EMBL/GenBank/DDBJ whole genome shotgun (WGS) entry which is preliminary data.</text>
</comment>
<evidence type="ECO:0000313" key="2">
    <source>
        <dbReference type="EMBL" id="HBP30779.1"/>
    </source>
</evidence>
<feature type="domain" description="ABM" evidence="1">
    <location>
        <begin position="30"/>
        <end position="68"/>
    </location>
</feature>
<gene>
    <name evidence="2" type="ORF">DD666_15330</name>
</gene>
<accession>A0A356LIV4</accession>
<dbReference type="InterPro" id="IPR007138">
    <property type="entry name" value="ABM_dom"/>
</dbReference>
<dbReference type="Pfam" id="PF03992">
    <property type="entry name" value="ABM"/>
    <property type="match status" value="1"/>
</dbReference>
<evidence type="ECO:0000259" key="1">
    <source>
        <dbReference type="Pfam" id="PF03992"/>
    </source>
</evidence>
<dbReference type="SUPFAM" id="SSF54909">
    <property type="entry name" value="Dimeric alpha+beta barrel"/>
    <property type="match status" value="1"/>
</dbReference>
<dbReference type="Gene3D" id="3.30.70.100">
    <property type="match status" value="1"/>
</dbReference>
<dbReference type="GO" id="GO:0004497">
    <property type="term" value="F:monooxygenase activity"/>
    <property type="evidence" value="ECO:0007669"/>
    <property type="project" value="UniProtKB-KW"/>
</dbReference>
<protein>
    <submittedName>
        <fullName evidence="2">Antibiotic biosynthesis monooxygenase</fullName>
    </submittedName>
</protein>